<evidence type="ECO:0000313" key="4">
    <source>
        <dbReference type="Proteomes" id="UP000012283"/>
    </source>
</evidence>
<dbReference type="STRING" id="1308866.J416_10791"/>
<comment type="subcellular location">
    <subcellularLocation>
        <location evidence="1">Cell envelope</location>
    </subcellularLocation>
</comment>
<dbReference type="GO" id="GO:0030313">
    <property type="term" value="C:cell envelope"/>
    <property type="evidence" value="ECO:0007669"/>
    <property type="project" value="UniProtKB-SubCell"/>
</dbReference>
<dbReference type="Pfam" id="PF07940">
    <property type="entry name" value="Hepar_II_III_C"/>
    <property type="match status" value="1"/>
</dbReference>
<reference evidence="3 4" key="1">
    <citation type="submission" date="2013-03" db="EMBL/GenBank/DDBJ databases">
        <title>Draft genome sequence of Gracibacillus halophilus YIM-C55.5, a moderately halophilic and thermophilic organism from the Xiaochaidamu salt lake.</title>
        <authorList>
            <person name="Sugumar T."/>
            <person name="Polireddy D.R."/>
            <person name="Antony A."/>
            <person name="Madhava Y.R."/>
            <person name="Sivakumar N."/>
        </authorList>
    </citation>
    <scope>NUCLEOTIDE SEQUENCE [LARGE SCALE GENOMIC DNA]</scope>
    <source>
        <strain evidence="3 4">YIM-C55.5</strain>
    </source>
</reference>
<dbReference type="AlphaFoldDB" id="N4WTC8"/>
<dbReference type="PANTHER" id="PTHR38045">
    <property type="entry name" value="CHROMOSOME 1, WHOLE GENOME SHOTGUN SEQUENCE"/>
    <property type="match status" value="1"/>
</dbReference>
<comment type="caution">
    <text evidence="3">The sequence shown here is derived from an EMBL/GenBank/DDBJ whole genome shotgun (WGS) entry which is preliminary data.</text>
</comment>
<dbReference type="RefSeq" id="WP_003470384.1">
    <property type="nucleotide sequence ID" value="NZ_APML01000044.1"/>
</dbReference>
<dbReference type="EMBL" id="APML01000044">
    <property type="protein sequence ID" value="ENH96416.1"/>
    <property type="molecule type" value="Genomic_DNA"/>
</dbReference>
<dbReference type="InterPro" id="IPR012480">
    <property type="entry name" value="Hepar_II_III_C"/>
</dbReference>
<dbReference type="InterPro" id="IPR008929">
    <property type="entry name" value="Chondroitin_lyas"/>
</dbReference>
<protein>
    <recommendedName>
        <fullName evidence="2">Heparinase II/III-like C-terminal domain-containing protein</fullName>
    </recommendedName>
</protein>
<dbReference type="Proteomes" id="UP000012283">
    <property type="component" value="Unassembled WGS sequence"/>
</dbReference>
<proteinExistence type="predicted"/>
<organism evidence="3 4">
    <name type="scientific">Gracilibacillus halophilus YIM-C55.5</name>
    <dbReference type="NCBI Taxonomy" id="1308866"/>
    <lineage>
        <taxon>Bacteria</taxon>
        <taxon>Bacillati</taxon>
        <taxon>Bacillota</taxon>
        <taxon>Bacilli</taxon>
        <taxon>Bacillales</taxon>
        <taxon>Bacillaceae</taxon>
        <taxon>Gracilibacillus</taxon>
    </lineage>
</organism>
<accession>N4WTC8</accession>
<gene>
    <name evidence="3" type="ORF">J416_10791</name>
</gene>
<keyword evidence="4" id="KW-1185">Reference proteome</keyword>
<dbReference type="PANTHER" id="PTHR38045:SF1">
    <property type="entry name" value="HEPARINASE II_III-LIKE PROTEIN"/>
    <property type="match status" value="1"/>
</dbReference>
<name>N4WTC8_9BACI</name>
<sequence>MIGESKSWFDQVTEKLRIDGKRCAKELYPTLSFDAFRQYQKTGDRKRYEYLYFKRRKRLTTFGLLFYLYPENKRYLHELENAIWYVCNEFTWCLPAHLDPTLEGQSYQDFKQTGNVQYTVDLFACETAFTLAEMITLFEEQLDSFLVEKAKIEVERRVFIPFQNRTQWWETATHNWAAVCGCSIGAAALYLITDRQEKKAMIQRVLQTMEYYLSGFEEDGACVEGYHYWQYGFGYYIYFADLLKRFNDVDLLTNEKIKAIAMLQQRLFLDGTYVVNYSDAEAIAYPRMGFTHYLHHRFSDVHIPTIDFGTKEIVDHCGRWAPAIRELWWFDPSLKGKDWVDEEYVFAYAGIFLSRIDHTAFSVKAGHNYEPHNHNDIGHFILYAHGTVFFRDLGSGQYHQNYFNDHRYQYICNSAEGHSVPIVNGKYQQAGSQFRGAMKEVDQHEERSRITIDLSAAYADHTLIHCSRTFTWHKTDQKKLMVEDRFDFTECPSSVVESFIADDLPFQEYEDKLVLFGKEGHLHLLFDRERVQPSVHRRSFMNHQGKQDYFLHICFVALILTKHVKLSFDMRFVQE</sequence>
<evidence type="ECO:0000313" key="3">
    <source>
        <dbReference type="EMBL" id="ENH96416.1"/>
    </source>
</evidence>
<dbReference type="Gene3D" id="1.50.10.100">
    <property type="entry name" value="Chondroitin AC/alginate lyase"/>
    <property type="match status" value="1"/>
</dbReference>
<dbReference type="Gene3D" id="2.70.98.70">
    <property type="match status" value="1"/>
</dbReference>
<dbReference type="eggNOG" id="COG4225">
    <property type="taxonomic scope" value="Bacteria"/>
</dbReference>
<evidence type="ECO:0000256" key="1">
    <source>
        <dbReference type="ARBA" id="ARBA00004196"/>
    </source>
</evidence>
<dbReference type="GO" id="GO:0016829">
    <property type="term" value="F:lyase activity"/>
    <property type="evidence" value="ECO:0007669"/>
    <property type="project" value="InterPro"/>
</dbReference>
<dbReference type="OrthoDB" id="9793856at2"/>
<feature type="domain" description="Heparinase II/III-like C-terminal" evidence="2">
    <location>
        <begin position="346"/>
        <end position="487"/>
    </location>
</feature>
<dbReference type="PATRIC" id="fig|1308866.3.peg.2188"/>
<evidence type="ECO:0000259" key="2">
    <source>
        <dbReference type="Pfam" id="PF07940"/>
    </source>
</evidence>
<dbReference type="SUPFAM" id="SSF48230">
    <property type="entry name" value="Chondroitin AC/alginate lyase"/>
    <property type="match status" value="1"/>
</dbReference>